<gene>
    <name evidence="2" type="ORF">SSQG_06533</name>
</gene>
<dbReference type="EMBL" id="GG657757">
    <property type="protein sequence ID" value="EFL36015.1"/>
    <property type="molecule type" value="Genomic_DNA"/>
</dbReference>
<dbReference type="AlphaFoldDB" id="D9X5N4"/>
<evidence type="ECO:0000313" key="2">
    <source>
        <dbReference type="EMBL" id="EFL36015.1"/>
    </source>
</evidence>
<sequence>MAVNRRNNTATPAPPAATTDGTPHSPRRSVREAPVQAPQTPSAPPGGRDRGGDTAQAATARQVEKLDRGVVSFFIGDAMPTAPRPTVYTP</sequence>
<dbReference type="Proteomes" id="UP000004184">
    <property type="component" value="Unassembled WGS sequence"/>
</dbReference>
<feature type="region of interest" description="Disordered" evidence="1">
    <location>
        <begin position="1"/>
        <end position="63"/>
    </location>
</feature>
<dbReference type="RefSeq" id="WP_003994156.1">
    <property type="nucleotide sequence ID" value="NZ_GG657757.1"/>
</dbReference>
<name>D9X5N4_STRVT</name>
<reference evidence="3" key="1">
    <citation type="submission" date="2009-02" db="EMBL/GenBank/DDBJ databases">
        <title>Annotation of Streptomyces viridochromogenes strain DSM 40736.</title>
        <authorList>
            <consortium name="The Broad Institute Genome Sequencing Platform"/>
            <consortium name="Broad Institute Microbial Sequencing Center"/>
            <person name="Fischbach M."/>
            <person name="Godfrey P."/>
            <person name="Ward D."/>
            <person name="Young S."/>
            <person name="Zeng Q."/>
            <person name="Koehrsen M."/>
            <person name="Alvarado L."/>
            <person name="Berlin A.M."/>
            <person name="Bochicchio J."/>
            <person name="Borenstein D."/>
            <person name="Chapman S.B."/>
            <person name="Chen Z."/>
            <person name="Engels R."/>
            <person name="Freedman E."/>
            <person name="Gellesch M."/>
            <person name="Goldberg J."/>
            <person name="Griggs A."/>
            <person name="Gujja S."/>
            <person name="Heilman E.R."/>
            <person name="Heiman D.I."/>
            <person name="Hepburn T.A."/>
            <person name="Howarth C."/>
            <person name="Jen D."/>
            <person name="Larson L."/>
            <person name="Lewis B."/>
            <person name="Mehta T."/>
            <person name="Park D."/>
            <person name="Pearson M."/>
            <person name="Richards J."/>
            <person name="Roberts A."/>
            <person name="Saif S."/>
            <person name="Shea T.D."/>
            <person name="Shenoy N."/>
            <person name="Sisk P."/>
            <person name="Stolte C."/>
            <person name="Sykes S.N."/>
            <person name="Thomson T."/>
            <person name="Walk T."/>
            <person name="White J."/>
            <person name="Yandava C."/>
            <person name="Straight P."/>
            <person name="Clardy J."/>
            <person name="Hung D."/>
            <person name="Kolter R."/>
            <person name="Mekalanos J."/>
            <person name="Walker S."/>
            <person name="Walsh C.T."/>
            <person name="Wieland-Brown L.C."/>
            <person name="Haas B."/>
            <person name="Nusbaum C."/>
            <person name="Birren B."/>
        </authorList>
    </citation>
    <scope>NUCLEOTIDE SEQUENCE [LARGE SCALE GENOMIC DNA]</scope>
    <source>
        <strain evidence="3">DSM 40736 / JCM 4977 / BCRC 1201 / Tue 494</strain>
    </source>
</reference>
<evidence type="ECO:0000256" key="1">
    <source>
        <dbReference type="SAM" id="MobiDB-lite"/>
    </source>
</evidence>
<organism evidence="2 3">
    <name type="scientific">Streptomyces viridochromogenes (strain DSM 40736 / JCM 4977 / BCRC 1201 / Tue 494)</name>
    <dbReference type="NCBI Taxonomy" id="591159"/>
    <lineage>
        <taxon>Bacteria</taxon>
        <taxon>Bacillati</taxon>
        <taxon>Actinomycetota</taxon>
        <taxon>Actinomycetes</taxon>
        <taxon>Kitasatosporales</taxon>
        <taxon>Streptomycetaceae</taxon>
        <taxon>Streptomyces</taxon>
    </lineage>
</organism>
<proteinExistence type="predicted"/>
<dbReference type="HOGENOM" id="CLU_2439626_0_0_11"/>
<protein>
    <submittedName>
        <fullName evidence="2">Predicted protein</fullName>
    </submittedName>
</protein>
<keyword evidence="3" id="KW-1185">Reference proteome</keyword>
<accession>D9X5N4</accession>
<evidence type="ECO:0000313" key="3">
    <source>
        <dbReference type="Proteomes" id="UP000004184"/>
    </source>
</evidence>
<dbReference type="STRING" id="591159.SSQG_06533"/>